<protein>
    <submittedName>
        <fullName evidence="1">Uncharacterized protein</fullName>
    </submittedName>
</protein>
<evidence type="ECO:0000313" key="1">
    <source>
        <dbReference type="EMBL" id="KAH3694639.1"/>
    </source>
</evidence>
<sequence length="187" mass="21492">MHKAIVYIWESNKKDQALGHASMSLSNGTHTSWWPNREIGKWELLKSFFVDVDIPANPRQTLADDISGEEDNLPTTYVLNLSNKQLDNIQTWWIGFKATNSNWSLKKMNCSTVVSLALDIAFPGMSRSPFKVWTPSLIEMLMWAMNASPTMRKLLVAKVQFPMDLLRQGEIDKLFEHLKNQLEPNLR</sequence>
<dbReference type="AlphaFoldDB" id="A0A9D3YA84"/>
<organism evidence="1 2">
    <name type="scientific">Dreissena polymorpha</name>
    <name type="common">Zebra mussel</name>
    <name type="synonym">Mytilus polymorpha</name>
    <dbReference type="NCBI Taxonomy" id="45954"/>
    <lineage>
        <taxon>Eukaryota</taxon>
        <taxon>Metazoa</taxon>
        <taxon>Spiralia</taxon>
        <taxon>Lophotrochozoa</taxon>
        <taxon>Mollusca</taxon>
        <taxon>Bivalvia</taxon>
        <taxon>Autobranchia</taxon>
        <taxon>Heteroconchia</taxon>
        <taxon>Euheterodonta</taxon>
        <taxon>Imparidentia</taxon>
        <taxon>Neoheterodontei</taxon>
        <taxon>Myida</taxon>
        <taxon>Dreissenoidea</taxon>
        <taxon>Dreissenidae</taxon>
        <taxon>Dreissena</taxon>
    </lineage>
</organism>
<evidence type="ECO:0000313" key="2">
    <source>
        <dbReference type="Proteomes" id="UP000828390"/>
    </source>
</evidence>
<proteinExistence type="predicted"/>
<accession>A0A9D3YA84</accession>
<gene>
    <name evidence="1" type="ORF">DPMN_082079</name>
</gene>
<name>A0A9D3YA84_DREPO</name>
<reference evidence="1" key="1">
    <citation type="journal article" date="2019" name="bioRxiv">
        <title>The Genome of the Zebra Mussel, Dreissena polymorpha: A Resource for Invasive Species Research.</title>
        <authorList>
            <person name="McCartney M.A."/>
            <person name="Auch B."/>
            <person name="Kono T."/>
            <person name="Mallez S."/>
            <person name="Zhang Y."/>
            <person name="Obille A."/>
            <person name="Becker A."/>
            <person name="Abrahante J.E."/>
            <person name="Garbe J."/>
            <person name="Badalamenti J.P."/>
            <person name="Herman A."/>
            <person name="Mangelson H."/>
            <person name="Liachko I."/>
            <person name="Sullivan S."/>
            <person name="Sone E.D."/>
            <person name="Koren S."/>
            <person name="Silverstein K.A.T."/>
            <person name="Beckman K.B."/>
            <person name="Gohl D.M."/>
        </authorList>
    </citation>
    <scope>NUCLEOTIDE SEQUENCE</scope>
    <source>
        <strain evidence="1">Duluth1</strain>
        <tissue evidence="1">Whole animal</tissue>
    </source>
</reference>
<keyword evidence="2" id="KW-1185">Reference proteome</keyword>
<dbReference type="Proteomes" id="UP000828390">
    <property type="component" value="Unassembled WGS sequence"/>
</dbReference>
<comment type="caution">
    <text evidence="1">The sequence shown here is derived from an EMBL/GenBank/DDBJ whole genome shotgun (WGS) entry which is preliminary data.</text>
</comment>
<reference evidence="1" key="2">
    <citation type="submission" date="2020-11" db="EMBL/GenBank/DDBJ databases">
        <authorList>
            <person name="McCartney M.A."/>
            <person name="Auch B."/>
            <person name="Kono T."/>
            <person name="Mallez S."/>
            <person name="Becker A."/>
            <person name="Gohl D.M."/>
            <person name="Silverstein K.A.T."/>
            <person name="Koren S."/>
            <person name="Bechman K.B."/>
            <person name="Herman A."/>
            <person name="Abrahante J.E."/>
            <person name="Garbe J."/>
        </authorList>
    </citation>
    <scope>NUCLEOTIDE SEQUENCE</scope>
    <source>
        <strain evidence="1">Duluth1</strain>
        <tissue evidence="1">Whole animal</tissue>
    </source>
</reference>
<dbReference type="EMBL" id="JAIWYP010000016">
    <property type="protein sequence ID" value="KAH3694639.1"/>
    <property type="molecule type" value="Genomic_DNA"/>
</dbReference>